<name>A0ABW5INI1_9BACT</name>
<reference evidence="3" key="1">
    <citation type="journal article" date="2019" name="Int. J. Syst. Evol. Microbiol.">
        <title>The Global Catalogue of Microorganisms (GCM) 10K type strain sequencing project: providing services to taxonomists for standard genome sequencing and annotation.</title>
        <authorList>
            <consortium name="The Broad Institute Genomics Platform"/>
            <consortium name="The Broad Institute Genome Sequencing Center for Infectious Disease"/>
            <person name="Wu L."/>
            <person name="Ma J."/>
        </authorList>
    </citation>
    <scope>NUCLEOTIDE SEQUENCE [LARGE SCALE GENOMIC DNA]</scope>
    <source>
        <strain evidence="3">KCTC 42498</strain>
    </source>
</reference>
<organism evidence="2 3">
    <name type="scientific">Pontibacter locisalis</name>
    <dbReference type="NCBI Taxonomy" id="1719035"/>
    <lineage>
        <taxon>Bacteria</taxon>
        <taxon>Pseudomonadati</taxon>
        <taxon>Bacteroidota</taxon>
        <taxon>Cytophagia</taxon>
        <taxon>Cytophagales</taxon>
        <taxon>Hymenobacteraceae</taxon>
        <taxon>Pontibacter</taxon>
    </lineage>
</organism>
<feature type="chain" id="PRO_5047187722" description="DUF4177 domain-containing protein" evidence="1">
    <location>
        <begin position="21"/>
        <end position="123"/>
    </location>
</feature>
<dbReference type="Proteomes" id="UP001597544">
    <property type="component" value="Unassembled WGS sequence"/>
</dbReference>
<sequence>MKKAILLISIAFGLGLSAQAQEQTASQELLQPSSGEVYEYITVYVAHKQRIKGWNAWVRDNRNPYAEAVPINDETNELQKFSSPYDVINYLGSLGWEFAAFTPSLNGQFSWQDFMMKRKKVKA</sequence>
<evidence type="ECO:0000256" key="1">
    <source>
        <dbReference type="SAM" id="SignalP"/>
    </source>
</evidence>
<protein>
    <recommendedName>
        <fullName evidence="4">DUF4177 domain-containing protein</fullName>
    </recommendedName>
</protein>
<evidence type="ECO:0000313" key="2">
    <source>
        <dbReference type="EMBL" id="MFD2515204.1"/>
    </source>
</evidence>
<evidence type="ECO:0000313" key="3">
    <source>
        <dbReference type="Proteomes" id="UP001597544"/>
    </source>
</evidence>
<gene>
    <name evidence="2" type="ORF">ACFSRY_15125</name>
</gene>
<keyword evidence="1" id="KW-0732">Signal</keyword>
<keyword evidence="3" id="KW-1185">Reference proteome</keyword>
<accession>A0ABW5INI1</accession>
<feature type="signal peptide" evidence="1">
    <location>
        <begin position="1"/>
        <end position="20"/>
    </location>
</feature>
<comment type="caution">
    <text evidence="2">The sequence shown here is derived from an EMBL/GenBank/DDBJ whole genome shotgun (WGS) entry which is preliminary data.</text>
</comment>
<evidence type="ECO:0008006" key="4">
    <source>
        <dbReference type="Google" id="ProtNLM"/>
    </source>
</evidence>
<dbReference type="EMBL" id="JBHULU010000021">
    <property type="protein sequence ID" value="MFD2515204.1"/>
    <property type="molecule type" value="Genomic_DNA"/>
</dbReference>
<dbReference type="RefSeq" id="WP_377509459.1">
    <property type="nucleotide sequence ID" value="NZ_JBHULU010000021.1"/>
</dbReference>
<proteinExistence type="predicted"/>